<evidence type="ECO:0000259" key="4">
    <source>
        <dbReference type="PROSITE" id="PS52053"/>
    </source>
</evidence>
<evidence type="ECO:0000313" key="6">
    <source>
        <dbReference type="Proteomes" id="UP000663842"/>
    </source>
</evidence>
<reference evidence="5" key="1">
    <citation type="submission" date="2021-02" db="EMBL/GenBank/DDBJ databases">
        <authorList>
            <person name="Nowell W R."/>
        </authorList>
    </citation>
    <scope>NUCLEOTIDE SEQUENCE</scope>
</reference>
<dbReference type="Gene3D" id="3.80.10.10">
    <property type="entry name" value="Ribonuclease Inhibitor"/>
    <property type="match status" value="1"/>
</dbReference>
<comment type="caution">
    <text evidence="5">The sequence shown here is derived from an EMBL/GenBank/DDBJ whole genome shotgun (WGS) entry which is preliminary data.</text>
</comment>
<feature type="compositionally biased region" description="Low complexity" evidence="3">
    <location>
        <begin position="21"/>
        <end position="32"/>
    </location>
</feature>
<feature type="compositionally biased region" description="Polar residues" evidence="3">
    <location>
        <begin position="1"/>
        <end position="20"/>
    </location>
</feature>
<dbReference type="PANTHER" id="PTHR48051:SF46">
    <property type="entry name" value="LEUCINE RICH REPEAT-CONTAINING DOMAIN PROTEIN"/>
    <property type="match status" value="1"/>
</dbReference>
<organism evidence="5 6">
    <name type="scientific">Rotaria magnacalcarata</name>
    <dbReference type="NCBI Taxonomy" id="392030"/>
    <lineage>
        <taxon>Eukaryota</taxon>
        <taxon>Metazoa</taxon>
        <taxon>Spiralia</taxon>
        <taxon>Gnathifera</taxon>
        <taxon>Rotifera</taxon>
        <taxon>Eurotatoria</taxon>
        <taxon>Bdelloidea</taxon>
        <taxon>Philodinida</taxon>
        <taxon>Philodinidae</taxon>
        <taxon>Rotaria</taxon>
    </lineage>
</organism>
<dbReference type="PANTHER" id="PTHR48051">
    <property type="match status" value="1"/>
</dbReference>
<evidence type="ECO:0000256" key="3">
    <source>
        <dbReference type="SAM" id="MobiDB-lite"/>
    </source>
</evidence>
<dbReference type="InterPro" id="IPR001611">
    <property type="entry name" value="Leu-rich_rpt"/>
</dbReference>
<dbReference type="Proteomes" id="UP000663842">
    <property type="component" value="Unassembled WGS sequence"/>
</dbReference>
<dbReference type="InterPro" id="IPR050216">
    <property type="entry name" value="LRR_domain-containing"/>
</dbReference>
<gene>
    <name evidence="5" type="ORF">UXM345_LOCUS34412</name>
</gene>
<feature type="non-terminal residue" evidence="5">
    <location>
        <position position="411"/>
    </location>
</feature>
<dbReference type="Pfam" id="PF14496">
    <property type="entry name" value="NEL"/>
    <property type="match status" value="1"/>
</dbReference>
<dbReference type="AlphaFoldDB" id="A0A820J217"/>
<evidence type="ECO:0000313" key="5">
    <source>
        <dbReference type="EMBL" id="CAF4319957.1"/>
    </source>
</evidence>
<feature type="region of interest" description="Disordered" evidence="3">
    <location>
        <begin position="1"/>
        <end position="34"/>
    </location>
</feature>
<keyword evidence="1" id="KW-0433">Leucine-rich repeat</keyword>
<dbReference type="SMART" id="SM00364">
    <property type="entry name" value="LRR_BAC"/>
    <property type="match status" value="5"/>
</dbReference>
<keyword evidence="2" id="KW-0677">Repeat</keyword>
<evidence type="ECO:0000256" key="2">
    <source>
        <dbReference type="ARBA" id="ARBA00022737"/>
    </source>
</evidence>
<dbReference type="InterPro" id="IPR003591">
    <property type="entry name" value="Leu-rich_rpt_typical-subtyp"/>
</dbReference>
<dbReference type="PROSITE" id="PS52053">
    <property type="entry name" value="NEL"/>
    <property type="match status" value="1"/>
</dbReference>
<dbReference type="GO" id="GO:0016567">
    <property type="term" value="P:protein ubiquitination"/>
    <property type="evidence" value="ECO:0007669"/>
    <property type="project" value="InterPro"/>
</dbReference>
<accession>A0A820J217</accession>
<dbReference type="InterPro" id="IPR029487">
    <property type="entry name" value="NEL_dom"/>
</dbReference>
<proteinExistence type="predicted"/>
<dbReference type="SMART" id="SM00369">
    <property type="entry name" value="LRR_TYP"/>
    <property type="match status" value="2"/>
</dbReference>
<dbReference type="InterPro" id="IPR032675">
    <property type="entry name" value="LRR_dom_sf"/>
</dbReference>
<dbReference type="GO" id="GO:0004842">
    <property type="term" value="F:ubiquitin-protein transferase activity"/>
    <property type="evidence" value="ECO:0007669"/>
    <property type="project" value="InterPro"/>
</dbReference>
<sequence length="411" mass="48233">MIRGTSSTKPQSHTQPVSRQSHSNSMPHRSSSTALISKEDKDIIRKLFTQRQSLKLSSKKSLTLSELRQVLEAWKEPETFADVIEAKERIVDCFKQRLDSLNLSFLYLSTLPDVFDGMQHVHYLSIDNNYFSEIPRFLTKLTSLKRLNISSNVLSEVPDFIKEFKQLEFFNAESNQLKKVSEEMGRLPKLRTLMLAHNRIMKFPQNLYRIKNLELEDQIPLARFGDFSPEFEVRWKENFQYEATSGYFEIWMARYEEMLRMATAEKYRQMFEERISTLLNAMVNNANFRKLCFDKAINVIQTSHDGILFSLFELEVQLVEQRIMELQLSDEEVRQEVERAFNFYRLQELAILRAQIGSYENNATAEEEVVDAQETVLFYYISPENTLEMPLNCETPGFMYQPDTALADHHD</sequence>
<protein>
    <recommendedName>
        <fullName evidence="4">NEL domain-containing protein</fullName>
    </recommendedName>
</protein>
<dbReference type="Pfam" id="PF13855">
    <property type="entry name" value="LRR_8"/>
    <property type="match status" value="1"/>
</dbReference>
<dbReference type="GO" id="GO:0005737">
    <property type="term" value="C:cytoplasm"/>
    <property type="evidence" value="ECO:0007669"/>
    <property type="project" value="TreeGrafter"/>
</dbReference>
<name>A0A820J217_9BILA</name>
<feature type="domain" description="NEL" evidence="4">
    <location>
        <begin position="210"/>
        <end position="411"/>
    </location>
</feature>
<dbReference type="EMBL" id="CAJOBF010012548">
    <property type="protein sequence ID" value="CAF4319957.1"/>
    <property type="molecule type" value="Genomic_DNA"/>
</dbReference>
<evidence type="ECO:0000256" key="1">
    <source>
        <dbReference type="ARBA" id="ARBA00022614"/>
    </source>
</evidence>
<dbReference type="SUPFAM" id="SSF52058">
    <property type="entry name" value="L domain-like"/>
    <property type="match status" value="1"/>
</dbReference>